<evidence type="ECO:0000313" key="2">
    <source>
        <dbReference type="EMBL" id="KAE9402024.1"/>
    </source>
</evidence>
<dbReference type="AlphaFoldDB" id="A0A6A4HZ49"/>
<keyword evidence="1" id="KW-1133">Transmembrane helix</keyword>
<keyword evidence="3" id="KW-1185">Reference proteome</keyword>
<dbReference type="Proteomes" id="UP000799118">
    <property type="component" value="Unassembled WGS sequence"/>
</dbReference>
<accession>A0A6A4HZ49</accession>
<evidence type="ECO:0000313" key="3">
    <source>
        <dbReference type="Proteomes" id="UP000799118"/>
    </source>
</evidence>
<sequence>MSFIHFYLPTRAGLKSSQTSLQVLSWYYLHCLTLFLLTRLIAASHPKLMGA</sequence>
<protein>
    <submittedName>
        <fullName evidence="2">Uncharacterized protein</fullName>
    </submittedName>
</protein>
<gene>
    <name evidence="2" type="ORF">BT96DRAFT_569555</name>
</gene>
<feature type="transmembrane region" description="Helical" evidence="1">
    <location>
        <begin position="24"/>
        <end position="42"/>
    </location>
</feature>
<evidence type="ECO:0000256" key="1">
    <source>
        <dbReference type="SAM" id="Phobius"/>
    </source>
</evidence>
<organism evidence="2 3">
    <name type="scientific">Gymnopus androsaceus JB14</name>
    <dbReference type="NCBI Taxonomy" id="1447944"/>
    <lineage>
        <taxon>Eukaryota</taxon>
        <taxon>Fungi</taxon>
        <taxon>Dikarya</taxon>
        <taxon>Basidiomycota</taxon>
        <taxon>Agaricomycotina</taxon>
        <taxon>Agaricomycetes</taxon>
        <taxon>Agaricomycetidae</taxon>
        <taxon>Agaricales</taxon>
        <taxon>Marasmiineae</taxon>
        <taxon>Omphalotaceae</taxon>
        <taxon>Gymnopus</taxon>
    </lineage>
</organism>
<name>A0A6A4HZ49_9AGAR</name>
<proteinExistence type="predicted"/>
<keyword evidence="1" id="KW-0472">Membrane</keyword>
<reference evidence="2" key="1">
    <citation type="journal article" date="2019" name="Environ. Microbiol.">
        <title>Fungal ecological strategies reflected in gene transcription - a case study of two litter decomposers.</title>
        <authorList>
            <person name="Barbi F."/>
            <person name="Kohler A."/>
            <person name="Barry K."/>
            <person name="Baskaran P."/>
            <person name="Daum C."/>
            <person name="Fauchery L."/>
            <person name="Ihrmark K."/>
            <person name="Kuo A."/>
            <person name="LaButti K."/>
            <person name="Lipzen A."/>
            <person name="Morin E."/>
            <person name="Grigoriev I.V."/>
            <person name="Henrissat B."/>
            <person name="Lindahl B."/>
            <person name="Martin F."/>
        </authorList>
    </citation>
    <scope>NUCLEOTIDE SEQUENCE</scope>
    <source>
        <strain evidence="2">JB14</strain>
    </source>
</reference>
<dbReference type="EMBL" id="ML769439">
    <property type="protein sequence ID" value="KAE9402024.1"/>
    <property type="molecule type" value="Genomic_DNA"/>
</dbReference>
<keyword evidence="1" id="KW-0812">Transmembrane</keyword>